<accession>A0A371JUR1</accession>
<dbReference type="Proteomes" id="UP000261828">
    <property type="component" value="Unassembled WGS sequence"/>
</dbReference>
<proteinExistence type="predicted"/>
<comment type="caution">
    <text evidence="1">The sequence shown here is derived from an EMBL/GenBank/DDBJ whole genome shotgun (WGS) entry which is preliminary data.</text>
</comment>
<sequence length="527" mass="61864">MDFFVFVGKTMKLRKFFNRFIEVNYTHILENQDIQTHEKHSFNKNIEVFVENIESLSINLPIVLGTIEETLKKSLKIHQDFLERNCKKEKKNGKTFYIVKQEHLRRNQKLRKEVNYSNIAHQIIQRNFIVSLVSQYDSFLGGLIRAMYFVKPELIDASDKKLTFSNLVDLGSVQEARDFIIEKEIDAILRGSHSNQLTWFENKIGKIRDKISSWSDFIELTERRNLFVHNNGKVTNQYLRVCHENGVKFEEEVKLEDNLLVGPSYFEKAFKCVFEIGVLLAQTVWRKFLPENLEEADSSIVNLSYELIHKGEYELAIRILDFFNKYIKDYSSQDLQLRLLLNRAQAYKWSGDSQQCAKILDEKDWSACNDVFKLATQVLKNDYENAYLSMSRLGSQSDEIDKLKYKEWPIFKEIRKEEKFKMCFKSVFNEQFELSEAIAESGYRITDEAIFLATLKECLSSAAKRENGFVGSRFIVEKVLADRGYDISSSWDMFYKLEEKGIIETYNHEDPTGKYFPLNSVKMKADK</sequence>
<protein>
    <submittedName>
        <fullName evidence="1">Uncharacterized protein</fullName>
    </submittedName>
</protein>
<keyword evidence="2" id="KW-1185">Reference proteome</keyword>
<gene>
    <name evidence="1" type="ORF">DX873_05060</name>
</gene>
<name>A0A371JUR1_9FLAO</name>
<dbReference type="EMBL" id="QTJX01000001">
    <property type="protein sequence ID" value="RDY61530.1"/>
    <property type="molecule type" value="Genomic_DNA"/>
</dbReference>
<reference evidence="1 2" key="1">
    <citation type="submission" date="2018-08" db="EMBL/GenBank/DDBJ databases">
        <title>Muricauda nanhaiensis sp. nov., isolated from seawater of the South China Sea.</title>
        <authorList>
            <person name="Dang Y."/>
        </authorList>
    </citation>
    <scope>NUCLEOTIDE SEQUENCE [LARGE SCALE GENOMIC DNA]</scope>
    <source>
        <strain evidence="1 2">SM1704</strain>
    </source>
</reference>
<dbReference type="AlphaFoldDB" id="A0A371JUR1"/>
<evidence type="ECO:0000313" key="2">
    <source>
        <dbReference type="Proteomes" id="UP000261828"/>
    </source>
</evidence>
<organism evidence="1 2">
    <name type="scientific">Flagellimonas nanhaiensis</name>
    <dbReference type="NCBI Taxonomy" id="2292706"/>
    <lineage>
        <taxon>Bacteria</taxon>
        <taxon>Pseudomonadati</taxon>
        <taxon>Bacteroidota</taxon>
        <taxon>Flavobacteriia</taxon>
        <taxon>Flavobacteriales</taxon>
        <taxon>Flavobacteriaceae</taxon>
        <taxon>Flagellimonas</taxon>
    </lineage>
</organism>
<evidence type="ECO:0000313" key="1">
    <source>
        <dbReference type="EMBL" id="RDY61530.1"/>
    </source>
</evidence>